<feature type="domain" description="Bacteriophage lambda Replication protein O N-terminal" evidence="2">
    <location>
        <begin position="8"/>
        <end position="91"/>
    </location>
</feature>
<protein>
    <submittedName>
        <fullName evidence="3">Replication protein</fullName>
    </submittedName>
</protein>
<dbReference type="RefSeq" id="WP_280042004.1">
    <property type="nucleotide sequence ID" value="NZ_CP162607.1"/>
</dbReference>
<evidence type="ECO:0000313" key="3">
    <source>
        <dbReference type="EMBL" id="XDK34695.1"/>
    </source>
</evidence>
<dbReference type="AlphaFoldDB" id="A0AB39HVZ3"/>
<name>A0AB39HVZ3_9PSED</name>
<dbReference type="NCBIfam" id="TIGR01610">
    <property type="entry name" value="phage_O_Nterm"/>
    <property type="match status" value="1"/>
</dbReference>
<reference evidence="3" key="1">
    <citation type="submission" date="2024-07" db="EMBL/GenBank/DDBJ databases">
        <title>Identification and characteristics of a novel species of coltsfoot's symbiotic bacteria.</title>
        <authorList>
            <person name="Juszczyk A."/>
            <person name="Jasielczuk I."/>
            <person name="Gurgul A."/>
            <person name="Rogala M."/>
            <person name="Kowalczyk A."/>
            <person name="Szmatola T."/>
            <person name="Kosecka-Strojek M."/>
            <person name="Arent Z."/>
            <person name="Latowski D."/>
        </authorList>
    </citation>
    <scope>NUCLEOTIDE SEQUENCE</scope>
    <source>
        <strain evidence="3">Hg7Tf</strain>
    </source>
</reference>
<sequence>MTNIFQIDKSRGFTRMDNQLMDGLMAIDLPGRELKVALFIAKATINFQAGAVRIKATDVAKATNLHPDVASKAISHLLKRRVIHREGGSRGDISLCDPKEWVYFECPTQTNRSDSAQIVRIGSAASQTKTDDSLLYSKKQTPLVTLPTVEITPSPEQVAPEPAKTDRKTPFGMVQLLADNPHQVPEQLLADWLAQRKAKKAAVTATVWSTVNGELAKCEAAGISASAAITEALSAGWHGFKASWVINRARDNRQQPNTDSRHHGFQNIDYTQGMTARGDGSYDF</sequence>
<evidence type="ECO:0000256" key="1">
    <source>
        <dbReference type="SAM" id="MobiDB-lite"/>
    </source>
</evidence>
<evidence type="ECO:0000259" key="2">
    <source>
        <dbReference type="Pfam" id="PF04492"/>
    </source>
</evidence>
<organism evidence="3">
    <name type="scientific">Pseudomonas sp. Hg7Tf</name>
    <dbReference type="NCBI Taxonomy" id="3236988"/>
    <lineage>
        <taxon>Bacteria</taxon>
        <taxon>Pseudomonadati</taxon>
        <taxon>Pseudomonadota</taxon>
        <taxon>Gammaproteobacteria</taxon>
        <taxon>Pseudomonadales</taxon>
        <taxon>Pseudomonadaceae</taxon>
        <taxon>Pseudomonas</taxon>
    </lineage>
</organism>
<feature type="region of interest" description="Disordered" evidence="1">
    <location>
        <begin position="253"/>
        <end position="272"/>
    </location>
</feature>
<accession>A0AB39HVZ3</accession>
<dbReference type="Gene3D" id="1.10.10.10">
    <property type="entry name" value="Winged helix-like DNA-binding domain superfamily/Winged helix DNA-binding domain"/>
    <property type="match status" value="1"/>
</dbReference>
<gene>
    <name evidence="3" type="ORF">AB4Y39_13225</name>
</gene>
<dbReference type="InterPro" id="IPR006497">
    <property type="entry name" value="Phage_lambda_VrpO_N"/>
</dbReference>
<dbReference type="GO" id="GO:0006260">
    <property type="term" value="P:DNA replication"/>
    <property type="evidence" value="ECO:0007669"/>
    <property type="project" value="InterPro"/>
</dbReference>
<dbReference type="Pfam" id="PF04492">
    <property type="entry name" value="Phage_rep_O"/>
    <property type="match status" value="1"/>
</dbReference>
<dbReference type="InterPro" id="IPR036388">
    <property type="entry name" value="WH-like_DNA-bd_sf"/>
</dbReference>
<dbReference type="EMBL" id="CP162607">
    <property type="protein sequence ID" value="XDK34695.1"/>
    <property type="molecule type" value="Genomic_DNA"/>
</dbReference>
<proteinExistence type="predicted"/>